<keyword evidence="1" id="KW-0175">Coiled coil</keyword>
<feature type="coiled-coil region" evidence="1">
    <location>
        <begin position="281"/>
        <end position="330"/>
    </location>
</feature>
<gene>
    <name evidence="2" type="ORF">ENV14_08160</name>
</gene>
<dbReference type="EMBL" id="DTFF01000066">
    <property type="protein sequence ID" value="HGI88340.1"/>
    <property type="molecule type" value="Genomic_DNA"/>
</dbReference>
<evidence type="ECO:0000313" key="2">
    <source>
        <dbReference type="EMBL" id="HGI88340.1"/>
    </source>
</evidence>
<dbReference type="AlphaFoldDB" id="A0A7C4BD61"/>
<protein>
    <submittedName>
        <fullName evidence="2">Uncharacterized protein</fullName>
    </submittedName>
</protein>
<proteinExistence type="predicted"/>
<comment type="caution">
    <text evidence="2">The sequence shown here is derived from an EMBL/GenBank/DDBJ whole genome shotgun (WGS) entry which is preliminary data.</text>
</comment>
<sequence>MKTRAKSTQILGLAVIALSVLFLISSAIPVALAQGTVATTTTMPQQTNTSSIAYQVLLAKAMALNAMLSRCLALNISEDLKSEISVLISINISTLSFSDLKSWVINASRLLAEVNKEVRVGGRAYAVGIVLERYLNGVKRALENRVRAFEKRFSVNASEVIANMTKARDLKELSKDLKYFERDLWAPVKLQSFANASMNALALALRGVRGVKDAYKHLAVAERVLNITIERLRMLNASEEAIEALQLSIEKIREAREIVLNVSKQLVEEYNLTEIIRGVVENKAREVFEKVEELVNELQNLRSIASEKNMTKLAEAIDMVLQKLIELRNRIANTTLEDLPKYMRELAEIKAWIRFVERQVNRIPATMPTRAIDDVYNATVEKAMELLSVVEEMLSYVKNNTPTICIAIYPPPLICDRMYLLRIELMVNMSKELLQEAQQLYEQGRKVEALIIANRAVATLQVARAWLEPLYNMLLKQKGQATATRLEVEARLQRGRVIDYRYSLAIRVRNNGNTTVTIEKAILIMRAAASPLQIDIGVSVEPGKEVAVTKTIVMPIVVVGKPVLELHTSAGILAIEVEVG</sequence>
<accession>A0A7C4BD61</accession>
<reference evidence="2" key="1">
    <citation type="journal article" date="2020" name="mSystems">
        <title>Genome- and Community-Level Interaction Insights into Carbon Utilization and Element Cycling Functions of Hydrothermarchaeota in Hydrothermal Sediment.</title>
        <authorList>
            <person name="Zhou Z."/>
            <person name="Liu Y."/>
            <person name="Xu W."/>
            <person name="Pan J."/>
            <person name="Luo Z.H."/>
            <person name="Li M."/>
        </authorList>
    </citation>
    <scope>NUCLEOTIDE SEQUENCE [LARGE SCALE GENOMIC DNA]</scope>
    <source>
        <strain evidence="2">SpSt-732</strain>
    </source>
</reference>
<organism evidence="2">
    <name type="scientific">Ignisphaera aggregans</name>
    <dbReference type="NCBI Taxonomy" id="334771"/>
    <lineage>
        <taxon>Archaea</taxon>
        <taxon>Thermoproteota</taxon>
        <taxon>Thermoprotei</taxon>
        <taxon>Desulfurococcales</taxon>
        <taxon>Desulfurococcaceae</taxon>
        <taxon>Ignisphaera</taxon>
    </lineage>
</organism>
<evidence type="ECO:0000256" key="1">
    <source>
        <dbReference type="SAM" id="Coils"/>
    </source>
</evidence>
<name>A0A7C4BD61_9CREN</name>